<keyword evidence="3" id="KW-1185">Reference proteome</keyword>
<keyword evidence="1" id="KW-0472">Membrane</keyword>
<evidence type="ECO:0000256" key="1">
    <source>
        <dbReference type="SAM" id="Phobius"/>
    </source>
</evidence>
<dbReference type="EMBL" id="CP042997">
    <property type="protein sequence ID" value="QEH38338.1"/>
    <property type="molecule type" value="Genomic_DNA"/>
</dbReference>
<evidence type="ECO:0000313" key="2">
    <source>
        <dbReference type="EMBL" id="QEH38338.1"/>
    </source>
</evidence>
<gene>
    <name evidence="2" type="ORF">OJF2_69390</name>
</gene>
<accession>A0A5B9WCE1</accession>
<protein>
    <submittedName>
        <fullName evidence="2">Uncharacterized protein</fullName>
    </submittedName>
</protein>
<keyword evidence="1" id="KW-1133">Transmembrane helix</keyword>
<organism evidence="2 3">
    <name type="scientific">Aquisphaera giovannonii</name>
    <dbReference type="NCBI Taxonomy" id="406548"/>
    <lineage>
        <taxon>Bacteria</taxon>
        <taxon>Pseudomonadati</taxon>
        <taxon>Planctomycetota</taxon>
        <taxon>Planctomycetia</taxon>
        <taxon>Isosphaerales</taxon>
        <taxon>Isosphaeraceae</taxon>
        <taxon>Aquisphaera</taxon>
    </lineage>
</organism>
<dbReference type="Proteomes" id="UP000324233">
    <property type="component" value="Chromosome"/>
</dbReference>
<dbReference type="KEGG" id="agv:OJF2_69390"/>
<reference evidence="2 3" key="1">
    <citation type="submission" date="2019-08" db="EMBL/GenBank/DDBJ databases">
        <title>Deep-cultivation of Planctomycetes and their phenomic and genomic characterization uncovers novel biology.</title>
        <authorList>
            <person name="Wiegand S."/>
            <person name="Jogler M."/>
            <person name="Boedeker C."/>
            <person name="Pinto D."/>
            <person name="Vollmers J."/>
            <person name="Rivas-Marin E."/>
            <person name="Kohn T."/>
            <person name="Peeters S.H."/>
            <person name="Heuer A."/>
            <person name="Rast P."/>
            <person name="Oberbeckmann S."/>
            <person name="Bunk B."/>
            <person name="Jeske O."/>
            <person name="Meyerdierks A."/>
            <person name="Storesund J.E."/>
            <person name="Kallscheuer N."/>
            <person name="Luecker S."/>
            <person name="Lage O.M."/>
            <person name="Pohl T."/>
            <person name="Merkel B.J."/>
            <person name="Hornburger P."/>
            <person name="Mueller R.-W."/>
            <person name="Bruemmer F."/>
            <person name="Labrenz M."/>
            <person name="Spormann A.M."/>
            <person name="Op den Camp H."/>
            <person name="Overmann J."/>
            <person name="Amann R."/>
            <person name="Jetten M.S.M."/>
            <person name="Mascher T."/>
            <person name="Medema M.H."/>
            <person name="Devos D.P."/>
            <person name="Kaster A.-K."/>
            <person name="Ovreas L."/>
            <person name="Rohde M."/>
            <person name="Galperin M.Y."/>
            <person name="Jogler C."/>
        </authorList>
    </citation>
    <scope>NUCLEOTIDE SEQUENCE [LARGE SCALE GENOMIC DNA]</scope>
    <source>
        <strain evidence="2 3">OJF2</strain>
    </source>
</reference>
<name>A0A5B9WCE1_9BACT</name>
<proteinExistence type="predicted"/>
<keyword evidence="1" id="KW-0812">Transmembrane</keyword>
<evidence type="ECO:0000313" key="3">
    <source>
        <dbReference type="Proteomes" id="UP000324233"/>
    </source>
</evidence>
<sequence>MLAHAAGIRPSAPLRGPPLFFWGMAALVDLAAGSCGSPTVGAIHAVLGVLFLASSLRDVRTLRSLDGRA</sequence>
<feature type="transmembrane region" description="Helical" evidence="1">
    <location>
        <begin position="20"/>
        <end position="53"/>
    </location>
</feature>
<dbReference type="AlphaFoldDB" id="A0A5B9WCE1"/>